<evidence type="ECO:0000256" key="1">
    <source>
        <dbReference type="SAM" id="SignalP"/>
    </source>
</evidence>
<dbReference type="EMBL" id="CM026426">
    <property type="protein sequence ID" value="KAG0571607.1"/>
    <property type="molecule type" value="Genomic_DNA"/>
</dbReference>
<keyword evidence="3" id="KW-1185">Reference proteome</keyword>
<accession>A0A8T0HLC2</accession>
<feature type="signal peptide" evidence="1">
    <location>
        <begin position="1"/>
        <end position="23"/>
    </location>
</feature>
<feature type="chain" id="PRO_5035892375" description="Secreted protein" evidence="1">
    <location>
        <begin position="24"/>
        <end position="83"/>
    </location>
</feature>
<organism evidence="2 3">
    <name type="scientific">Ceratodon purpureus</name>
    <name type="common">Fire moss</name>
    <name type="synonym">Dicranum purpureum</name>
    <dbReference type="NCBI Taxonomy" id="3225"/>
    <lineage>
        <taxon>Eukaryota</taxon>
        <taxon>Viridiplantae</taxon>
        <taxon>Streptophyta</taxon>
        <taxon>Embryophyta</taxon>
        <taxon>Bryophyta</taxon>
        <taxon>Bryophytina</taxon>
        <taxon>Bryopsida</taxon>
        <taxon>Dicranidae</taxon>
        <taxon>Pseudoditrichales</taxon>
        <taxon>Ditrichaceae</taxon>
        <taxon>Ceratodon</taxon>
    </lineage>
</organism>
<sequence length="83" mass="9356">MSMFGVCTHLFYVLILVLLPSLGTLPEAFSVSKALSIHQFDPCFVHVVGEYRVDVKRKTSVPDHIPYSAKYLIAHHRSVNCPQ</sequence>
<protein>
    <recommendedName>
        <fullName evidence="4">Secreted protein</fullName>
    </recommendedName>
</protein>
<comment type="caution">
    <text evidence="2">The sequence shown here is derived from an EMBL/GenBank/DDBJ whole genome shotgun (WGS) entry which is preliminary data.</text>
</comment>
<evidence type="ECO:0000313" key="2">
    <source>
        <dbReference type="EMBL" id="KAG0571607.1"/>
    </source>
</evidence>
<keyword evidence="1" id="KW-0732">Signal</keyword>
<evidence type="ECO:0000313" key="3">
    <source>
        <dbReference type="Proteomes" id="UP000822688"/>
    </source>
</evidence>
<dbReference type="Proteomes" id="UP000822688">
    <property type="component" value="Chromosome V"/>
</dbReference>
<proteinExistence type="predicted"/>
<name>A0A8T0HLC2_CERPU</name>
<reference evidence="2" key="1">
    <citation type="submission" date="2020-06" db="EMBL/GenBank/DDBJ databases">
        <title>WGS assembly of Ceratodon purpureus strain R40.</title>
        <authorList>
            <person name="Carey S.B."/>
            <person name="Jenkins J."/>
            <person name="Shu S."/>
            <person name="Lovell J.T."/>
            <person name="Sreedasyam A."/>
            <person name="Maumus F."/>
            <person name="Tiley G.P."/>
            <person name="Fernandez-Pozo N."/>
            <person name="Barry K."/>
            <person name="Chen C."/>
            <person name="Wang M."/>
            <person name="Lipzen A."/>
            <person name="Daum C."/>
            <person name="Saski C.A."/>
            <person name="Payton A.C."/>
            <person name="Mcbreen J.C."/>
            <person name="Conrad R.E."/>
            <person name="Kollar L.M."/>
            <person name="Olsson S."/>
            <person name="Huttunen S."/>
            <person name="Landis J.B."/>
            <person name="Wickett N.J."/>
            <person name="Johnson M.G."/>
            <person name="Rensing S.A."/>
            <person name="Grimwood J."/>
            <person name="Schmutz J."/>
            <person name="Mcdaniel S.F."/>
        </authorList>
    </citation>
    <scope>NUCLEOTIDE SEQUENCE</scope>
    <source>
        <strain evidence="2">R40</strain>
    </source>
</reference>
<gene>
    <name evidence="2" type="ORF">KC19_VG026600</name>
</gene>
<dbReference type="AlphaFoldDB" id="A0A8T0HLC2"/>
<evidence type="ECO:0008006" key="4">
    <source>
        <dbReference type="Google" id="ProtNLM"/>
    </source>
</evidence>